<dbReference type="PANTHER" id="PTHR42852:SF13">
    <property type="entry name" value="PROTEIN DIPZ"/>
    <property type="match status" value="1"/>
</dbReference>
<dbReference type="InterPro" id="IPR050553">
    <property type="entry name" value="Thioredoxin_ResA/DsbE_sf"/>
</dbReference>
<dbReference type="GO" id="GO:0016209">
    <property type="term" value="F:antioxidant activity"/>
    <property type="evidence" value="ECO:0007669"/>
    <property type="project" value="InterPro"/>
</dbReference>
<keyword evidence="3" id="KW-1185">Reference proteome</keyword>
<dbReference type="AlphaFoldDB" id="A0A1H7HXS0"/>
<dbReference type="OrthoDB" id="1118217at2"/>
<protein>
    <submittedName>
        <fullName evidence="2">Thiol-disulfide isomerase or thioredoxin</fullName>
    </submittedName>
</protein>
<dbReference type="STRING" id="332977.SAMN05421740_10222"/>
<dbReference type="CDD" id="cd02966">
    <property type="entry name" value="TlpA_like_family"/>
    <property type="match status" value="1"/>
</dbReference>
<dbReference type="Proteomes" id="UP000198916">
    <property type="component" value="Unassembled WGS sequence"/>
</dbReference>
<accession>A0A1H7HXS0</accession>
<feature type="domain" description="Thioredoxin" evidence="1">
    <location>
        <begin position="78"/>
        <end position="226"/>
    </location>
</feature>
<dbReference type="InterPro" id="IPR013766">
    <property type="entry name" value="Thioredoxin_domain"/>
</dbReference>
<dbReference type="SUPFAM" id="SSF52833">
    <property type="entry name" value="Thioredoxin-like"/>
    <property type="match status" value="1"/>
</dbReference>
<dbReference type="GO" id="GO:0016853">
    <property type="term" value="F:isomerase activity"/>
    <property type="evidence" value="ECO:0007669"/>
    <property type="project" value="UniProtKB-KW"/>
</dbReference>
<dbReference type="EMBL" id="FNZR01000002">
    <property type="protein sequence ID" value="SEK53950.1"/>
    <property type="molecule type" value="Genomic_DNA"/>
</dbReference>
<dbReference type="Gene3D" id="3.40.30.10">
    <property type="entry name" value="Glutaredoxin"/>
    <property type="match status" value="1"/>
</dbReference>
<dbReference type="Pfam" id="PF00578">
    <property type="entry name" value="AhpC-TSA"/>
    <property type="match status" value="1"/>
</dbReference>
<dbReference type="GO" id="GO:0016491">
    <property type="term" value="F:oxidoreductase activity"/>
    <property type="evidence" value="ECO:0007669"/>
    <property type="project" value="InterPro"/>
</dbReference>
<reference evidence="3" key="1">
    <citation type="submission" date="2016-10" db="EMBL/GenBank/DDBJ databases">
        <authorList>
            <person name="Varghese N."/>
            <person name="Submissions S."/>
        </authorList>
    </citation>
    <scope>NUCLEOTIDE SEQUENCE [LARGE SCALE GENOMIC DNA]</scope>
    <source>
        <strain evidence="3">Jip14</strain>
    </source>
</reference>
<dbReference type="RefSeq" id="WP_090603049.1">
    <property type="nucleotide sequence ID" value="NZ_FNZR01000002.1"/>
</dbReference>
<gene>
    <name evidence="2" type="ORF">SAMN05421740_10222</name>
</gene>
<evidence type="ECO:0000259" key="1">
    <source>
        <dbReference type="PROSITE" id="PS51352"/>
    </source>
</evidence>
<name>A0A1H7HXS0_9SPHI</name>
<keyword evidence="2" id="KW-0413">Isomerase</keyword>
<dbReference type="PANTHER" id="PTHR42852">
    <property type="entry name" value="THIOL:DISULFIDE INTERCHANGE PROTEIN DSBE"/>
    <property type="match status" value="1"/>
</dbReference>
<sequence>MKQKLRLGDSYALFRKHKRKSVKKLCVQTHAQAFALPGRGRAIGILALLLLISVSSNAHGYQFQDAPADTLSTEITPLQIGDTIPESLWHLPLHVVNHPEGKETITLSDYKDKLIILDFWGTFCSTCISAMPEVHHVQQQFADSMIVLPVSWSKPEATEQALKNHKTLKPLGLPSIVEAEPLIEAFPHNVVPHYAWIDPQGRVVATTAGNDVTAGNVAKVLRNEQPDYALKTYIDPDEPLVSGIDKFPKSASLRKLSTLVHGYIPSLPSGSRLRKRGNTVVGRSSFNVTIGALYYGIAEKILGSRFSDQQVVIAADTAKYPEIAIVNRGRVVSDPAKLCSYEFATAIENADSLYHRMLIDLNTCSGFHGIIEMRKVICYVLKSMTPDAPLKPVGAVGEERPVLQNQSFGLLAHILEKEPSLNGRIVLDETGIDTPATIWLKQGGSLQDLKHALEAHGLFLEVAERELEFMILTKA</sequence>
<proteinExistence type="predicted"/>
<evidence type="ECO:0000313" key="2">
    <source>
        <dbReference type="EMBL" id="SEK53950.1"/>
    </source>
</evidence>
<dbReference type="InterPro" id="IPR000866">
    <property type="entry name" value="AhpC/TSA"/>
</dbReference>
<organism evidence="2 3">
    <name type="scientific">Parapedobacter koreensis</name>
    <dbReference type="NCBI Taxonomy" id="332977"/>
    <lineage>
        <taxon>Bacteria</taxon>
        <taxon>Pseudomonadati</taxon>
        <taxon>Bacteroidota</taxon>
        <taxon>Sphingobacteriia</taxon>
        <taxon>Sphingobacteriales</taxon>
        <taxon>Sphingobacteriaceae</taxon>
        <taxon>Parapedobacter</taxon>
    </lineage>
</organism>
<dbReference type="PROSITE" id="PS51352">
    <property type="entry name" value="THIOREDOXIN_2"/>
    <property type="match status" value="1"/>
</dbReference>
<evidence type="ECO:0000313" key="3">
    <source>
        <dbReference type="Proteomes" id="UP000198916"/>
    </source>
</evidence>
<dbReference type="InterPro" id="IPR036249">
    <property type="entry name" value="Thioredoxin-like_sf"/>
</dbReference>